<sequence length="380" mass="41615">MTVTAHTLQARFPLVARPRPACMPLTQRASNIHYMAKTVAQTGSPAQATAVFNLAALIASDCGLPDLARHWAHRLAHTALRQSPTQGADATAALEPIINLARLHIRAGDGLAAWNLLEYLYRSVIERSDATIDGIDIPIQRLTHQPDTHHQVRTWLWANLLSTGARALVSIGRWEEARRRVAQHNGIGKRMLDGRQIAVIAHHLGEQPQHAQVLVRNTQDGEPWEKSVSDCLHIICTHGKQTAAADGTRWQQTYPPDSGLAVFHTRLNLTVIDALEGHDEPAAERITASILQSAPEDGYVVRDLLNHPRSRSTATASQTRSLTDVMEACGIDRGHIPTQVQDLLNGALNTAEQALTSRRPVAPIFGQRPQPDASTTPPTR</sequence>
<protein>
    <submittedName>
        <fullName evidence="2">Uncharacterized protein</fullName>
    </submittedName>
</protein>
<reference evidence="2" key="1">
    <citation type="journal article" date="2014" name="Int. J. Syst. Evol. Microbiol.">
        <title>Complete genome sequence of Corynebacterium casei LMG S-19264T (=DSM 44701T), isolated from a smear-ripened cheese.</title>
        <authorList>
            <consortium name="US DOE Joint Genome Institute (JGI-PGF)"/>
            <person name="Walter F."/>
            <person name="Albersmeier A."/>
            <person name="Kalinowski J."/>
            <person name="Ruckert C."/>
        </authorList>
    </citation>
    <scope>NUCLEOTIDE SEQUENCE</scope>
    <source>
        <strain evidence="2">JCM 3090</strain>
    </source>
</reference>
<accession>A0A8J3F7D1</accession>
<reference evidence="2" key="2">
    <citation type="submission" date="2020-09" db="EMBL/GenBank/DDBJ databases">
        <authorList>
            <person name="Sun Q."/>
            <person name="Ohkuma M."/>
        </authorList>
    </citation>
    <scope>NUCLEOTIDE SEQUENCE</scope>
    <source>
        <strain evidence="2">JCM 3090</strain>
    </source>
</reference>
<gene>
    <name evidence="2" type="ORF">GCM10010123_01820</name>
</gene>
<evidence type="ECO:0000256" key="1">
    <source>
        <dbReference type="SAM" id="MobiDB-lite"/>
    </source>
</evidence>
<proteinExistence type="predicted"/>
<organism evidence="2 3">
    <name type="scientific">Pilimelia anulata</name>
    <dbReference type="NCBI Taxonomy" id="53371"/>
    <lineage>
        <taxon>Bacteria</taxon>
        <taxon>Bacillati</taxon>
        <taxon>Actinomycetota</taxon>
        <taxon>Actinomycetes</taxon>
        <taxon>Micromonosporales</taxon>
        <taxon>Micromonosporaceae</taxon>
        <taxon>Pilimelia</taxon>
    </lineage>
</organism>
<dbReference type="EMBL" id="BMQB01000001">
    <property type="protein sequence ID" value="GGJ75465.1"/>
    <property type="molecule type" value="Genomic_DNA"/>
</dbReference>
<comment type="caution">
    <text evidence="2">The sequence shown here is derived from an EMBL/GenBank/DDBJ whole genome shotgun (WGS) entry which is preliminary data.</text>
</comment>
<evidence type="ECO:0000313" key="3">
    <source>
        <dbReference type="Proteomes" id="UP000649739"/>
    </source>
</evidence>
<feature type="region of interest" description="Disordered" evidence="1">
    <location>
        <begin position="358"/>
        <end position="380"/>
    </location>
</feature>
<dbReference type="Proteomes" id="UP000649739">
    <property type="component" value="Unassembled WGS sequence"/>
</dbReference>
<dbReference type="AlphaFoldDB" id="A0A8J3F7D1"/>
<name>A0A8J3F7D1_9ACTN</name>
<evidence type="ECO:0000313" key="2">
    <source>
        <dbReference type="EMBL" id="GGJ75465.1"/>
    </source>
</evidence>
<keyword evidence="3" id="KW-1185">Reference proteome</keyword>